<evidence type="ECO:0000313" key="1">
    <source>
        <dbReference type="EMBL" id="HJG79886.1"/>
    </source>
</evidence>
<dbReference type="Gene3D" id="3.40.50.1240">
    <property type="entry name" value="Phosphoglycerate mutase-like"/>
    <property type="match status" value="1"/>
</dbReference>
<organism evidence="1 2">
    <name type="scientific">Brevibacterium senegalense</name>
    <dbReference type="NCBI Taxonomy" id="1033736"/>
    <lineage>
        <taxon>Bacteria</taxon>
        <taxon>Bacillati</taxon>
        <taxon>Actinomycetota</taxon>
        <taxon>Actinomycetes</taxon>
        <taxon>Micrococcales</taxon>
        <taxon>Brevibacteriaceae</taxon>
        <taxon>Brevibacterium</taxon>
    </lineage>
</organism>
<gene>
    <name evidence="1" type="ORF">K8V08_05700</name>
</gene>
<accession>A0A921SNH2</accession>
<protein>
    <submittedName>
        <fullName evidence="1">Histidine phosphatase family protein</fullName>
    </submittedName>
</protein>
<comment type="caution">
    <text evidence="1">The sequence shown here is derived from an EMBL/GenBank/DDBJ whole genome shotgun (WGS) entry which is preliminary data.</text>
</comment>
<name>A0A921SNH2_9MICO</name>
<dbReference type="SMART" id="SM00855">
    <property type="entry name" value="PGAM"/>
    <property type="match status" value="1"/>
</dbReference>
<reference evidence="1" key="1">
    <citation type="journal article" date="2021" name="PeerJ">
        <title>Extensive microbial diversity within the chicken gut microbiome revealed by metagenomics and culture.</title>
        <authorList>
            <person name="Gilroy R."/>
            <person name="Ravi A."/>
            <person name="Getino M."/>
            <person name="Pursley I."/>
            <person name="Horton D.L."/>
            <person name="Alikhan N.F."/>
            <person name="Baker D."/>
            <person name="Gharbi K."/>
            <person name="Hall N."/>
            <person name="Watson M."/>
            <person name="Adriaenssens E.M."/>
            <person name="Foster-Nyarko E."/>
            <person name="Jarju S."/>
            <person name="Secka A."/>
            <person name="Antonio M."/>
            <person name="Oren A."/>
            <person name="Chaudhuri R.R."/>
            <person name="La Ragione R."/>
            <person name="Hildebrand F."/>
            <person name="Pallen M.J."/>
        </authorList>
    </citation>
    <scope>NUCLEOTIDE SEQUENCE</scope>
    <source>
        <strain evidence="1">ChiGjej5B5-7349</strain>
    </source>
</reference>
<dbReference type="EMBL" id="DYUK01000120">
    <property type="protein sequence ID" value="HJG79886.1"/>
    <property type="molecule type" value="Genomic_DNA"/>
</dbReference>
<dbReference type="InterPro" id="IPR013078">
    <property type="entry name" value="His_Pase_superF_clade-1"/>
</dbReference>
<dbReference type="CDD" id="cd07040">
    <property type="entry name" value="HP"/>
    <property type="match status" value="1"/>
</dbReference>
<sequence>MPLLVLARHAHTVPAIDAGTNDFDRPLSDAGLAQARRMGEFLASAAVPGTREIDTVIASPALRTRTTAEVAAGLLPASPAVQTDEPLYGGWIPDWAEALVTIPADSAGALVVGHQPTVSAVVAHLTDGGDGDSSPRFPPSSIAVFRLEDWAHLGAPDIAGAARPELIRHFKDQPRA</sequence>
<dbReference type="Proteomes" id="UP000784435">
    <property type="component" value="Unassembled WGS sequence"/>
</dbReference>
<evidence type="ECO:0000313" key="2">
    <source>
        <dbReference type="Proteomes" id="UP000784435"/>
    </source>
</evidence>
<dbReference type="SUPFAM" id="SSF53254">
    <property type="entry name" value="Phosphoglycerate mutase-like"/>
    <property type="match status" value="1"/>
</dbReference>
<dbReference type="Pfam" id="PF00300">
    <property type="entry name" value="His_Phos_1"/>
    <property type="match status" value="1"/>
</dbReference>
<dbReference type="AlphaFoldDB" id="A0A921SNH2"/>
<reference evidence="1" key="2">
    <citation type="submission" date="2021-09" db="EMBL/GenBank/DDBJ databases">
        <authorList>
            <person name="Gilroy R."/>
        </authorList>
    </citation>
    <scope>NUCLEOTIDE SEQUENCE</scope>
    <source>
        <strain evidence="1">ChiGjej5B5-7349</strain>
    </source>
</reference>
<dbReference type="InterPro" id="IPR029033">
    <property type="entry name" value="His_PPase_superfam"/>
</dbReference>
<proteinExistence type="predicted"/>